<proteinExistence type="predicted"/>
<reference evidence="4 5" key="1">
    <citation type="submission" date="2015-07" db="EMBL/GenBank/DDBJ databases">
        <title>The genome of Pseudoloma neurophilia, a relevant intracellular parasite of the zebrafish.</title>
        <authorList>
            <person name="Ndikumana S."/>
            <person name="Pelin A."/>
            <person name="Sanders J."/>
            <person name="Corradi N."/>
        </authorList>
    </citation>
    <scope>NUCLEOTIDE SEQUENCE [LARGE SCALE GENOMIC DNA]</scope>
    <source>
        <strain evidence="4 5">MK1</strain>
    </source>
</reference>
<comment type="caution">
    <text evidence="4">The sequence shown here is derived from an EMBL/GenBank/DDBJ whole genome shotgun (WGS) entry which is preliminary data.</text>
</comment>
<keyword evidence="2" id="KW-1133">Transmembrane helix</keyword>
<evidence type="ECO:0000256" key="3">
    <source>
        <dbReference type="SAM" id="SignalP"/>
    </source>
</evidence>
<dbReference type="AlphaFoldDB" id="A0A0R0LZ18"/>
<evidence type="ECO:0000256" key="2">
    <source>
        <dbReference type="SAM" id="Phobius"/>
    </source>
</evidence>
<feature type="transmembrane region" description="Helical" evidence="2">
    <location>
        <begin position="412"/>
        <end position="432"/>
    </location>
</feature>
<keyword evidence="2" id="KW-0472">Membrane</keyword>
<keyword evidence="5" id="KW-1185">Reference proteome</keyword>
<evidence type="ECO:0000256" key="1">
    <source>
        <dbReference type="SAM" id="MobiDB-lite"/>
    </source>
</evidence>
<keyword evidence="3" id="KW-0732">Signal</keyword>
<feature type="signal peptide" evidence="3">
    <location>
        <begin position="1"/>
        <end position="15"/>
    </location>
</feature>
<evidence type="ECO:0000313" key="5">
    <source>
        <dbReference type="Proteomes" id="UP000051530"/>
    </source>
</evidence>
<evidence type="ECO:0000313" key="4">
    <source>
        <dbReference type="EMBL" id="KRH93141.1"/>
    </source>
</evidence>
<feature type="chain" id="PRO_5012068286" evidence="3">
    <location>
        <begin position="16"/>
        <end position="436"/>
    </location>
</feature>
<keyword evidence="2" id="KW-0812">Transmembrane</keyword>
<dbReference type="Proteomes" id="UP000051530">
    <property type="component" value="Unassembled WGS sequence"/>
</dbReference>
<name>A0A0R0LZ18_9MICR</name>
<gene>
    <name evidence="4" type="ORF">M153_14260002472</name>
</gene>
<feature type="region of interest" description="Disordered" evidence="1">
    <location>
        <begin position="370"/>
        <end position="406"/>
    </location>
</feature>
<feature type="compositionally biased region" description="Basic and acidic residues" evidence="1">
    <location>
        <begin position="375"/>
        <end position="395"/>
    </location>
</feature>
<organism evidence="4 5">
    <name type="scientific">Pseudoloma neurophilia</name>
    <dbReference type="NCBI Taxonomy" id="146866"/>
    <lineage>
        <taxon>Eukaryota</taxon>
        <taxon>Fungi</taxon>
        <taxon>Fungi incertae sedis</taxon>
        <taxon>Microsporidia</taxon>
        <taxon>Pseudoloma</taxon>
    </lineage>
</organism>
<protein>
    <submittedName>
        <fullName evidence="4">Uncharacterized protein</fullName>
    </submittedName>
</protein>
<dbReference type="VEuPathDB" id="MicrosporidiaDB:M153_14260002472"/>
<accession>A0A0R0LZ18</accession>
<dbReference type="EMBL" id="LGUB01000473">
    <property type="protein sequence ID" value="KRH93141.1"/>
    <property type="molecule type" value="Genomic_DNA"/>
</dbReference>
<sequence length="436" mass="47451">MHILFLLSTIFCGDAPDLTVFQTSNVTDKQPYAYTKLEYLVGGVAQDLKSSGISVINQPICYQTIIRGRNPNGFKPGTFNLSFWADKLFTLPANNSVFTIQGPKNFKETVPTGTDASATFTFEIPAGVTDFCIIIEQNPFIGVSVDDTATPPKLSVTAENLPVVPVESINFPELKEAVPVETLTSPDTSYSNLLYNCARAAFKKCLEAAVIDCTDRIDKGLAKIIWCNKLKQIRCFISEKCKKVQVCPPQPVPCVPAPVVPVPCVPQPCAPVPCVPQPPAHAPVTPCTPITPFQFLDVCIRATILLNACVTGGPTHPVYTLAPYFSKPYHQYIAQCDRICFPGSQHSGGVFTGGVTTDIKARVHVQPTIKPCPQKKKETEKKKTEERKKTQKDSSEESSTEEESKSRFTTGAYIAGGVGVVVVVSVCVYVGYQFLS</sequence>